<evidence type="ECO:0000313" key="3">
    <source>
        <dbReference type="Proteomes" id="UP000256913"/>
    </source>
</evidence>
<proteinExistence type="predicted"/>
<feature type="transmembrane region" description="Helical" evidence="1">
    <location>
        <begin position="34"/>
        <end position="51"/>
    </location>
</feature>
<keyword evidence="1" id="KW-0472">Membrane</keyword>
<dbReference type="OrthoDB" id="3404367at2"/>
<dbReference type="RefSeq" id="WP_116068455.1">
    <property type="nucleotide sequence ID" value="NZ_BONB01000035.1"/>
</dbReference>
<keyword evidence="3" id="KW-1185">Reference proteome</keyword>
<dbReference type="Proteomes" id="UP000256913">
    <property type="component" value="Unassembled WGS sequence"/>
</dbReference>
<gene>
    <name evidence="2" type="ORF">DFJ67_3030</name>
</gene>
<evidence type="ECO:0000313" key="2">
    <source>
        <dbReference type="EMBL" id="REF97035.1"/>
    </source>
</evidence>
<sequence length="70" mass="7285">MLHRRPGSVASYLLWALVALGDLAIVVINAGLTLVIALAGCGVVAAGTAMLRRLRQRVPAPVAVPLERDA</sequence>
<keyword evidence="1" id="KW-0812">Transmembrane</keyword>
<dbReference type="EMBL" id="QUMQ01000001">
    <property type="protein sequence ID" value="REF97035.1"/>
    <property type="molecule type" value="Genomic_DNA"/>
</dbReference>
<name>A0A3D9ZIC4_9ACTN</name>
<protein>
    <submittedName>
        <fullName evidence="2">Uncharacterized protein</fullName>
    </submittedName>
</protein>
<reference evidence="2 3" key="1">
    <citation type="submission" date="2018-08" db="EMBL/GenBank/DDBJ databases">
        <title>Sequencing the genomes of 1000 actinobacteria strains.</title>
        <authorList>
            <person name="Klenk H.-P."/>
        </authorList>
    </citation>
    <scope>NUCLEOTIDE SEQUENCE [LARGE SCALE GENOMIC DNA]</scope>
    <source>
        <strain evidence="2 3">DSM 44099</strain>
    </source>
</reference>
<dbReference type="AlphaFoldDB" id="A0A3D9ZIC4"/>
<accession>A0A3D9ZIC4</accession>
<comment type="caution">
    <text evidence="2">The sequence shown here is derived from an EMBL/GenBank/DDBJ whole genome shotgun (WGS) entry which is preliminary data.</text>
</comment>
<evidence type="ECO:0000256" key="1">
    <source>
        <dbReference type="SAM" id="Phobius"/>
    </source>
</evidence>
<keyword evidence="1" id="KW-1133">Transmembrane helix</keyword>
<organism evidence="2 3">
    <name type="scientific">Asanoa ferruginea</name>
    <dbReference type="NCBI Taxonomy" id="53367"/>
    <lineage>
        <taxon>Bacteria</taxon>
        <taxon>Bacillati</taxon>
        <taxon>Actinomycetota</taxon>
        <taxon>Actinomycetes</taxon>
        <taxon>Micromonosporales</taxon>
        <taxon>Micromonosporaceae</taxon>
        <taxon>Asanoa</taxon>
    </lineage>
</organism>